<gene>
    <name evidence="1" type="ORF">C2G38_2192064</name>
</gene>
<accession>A0A397V119</accession>
<dbReference type="AlphaFoldDB" id="A0A397V119"/>
<reference evidence="1 2" key="1">
    <citation type="submission" date="2018-06" db="EMBL/GenBank/DDBJ databases">
        <title>Comparative genomics reveals the genomic features of Rhizophagus irregularis, R. cerebriforme, R. diaphanum and Gigaspora rosea, and their symbiotic lifestyle signature.</title>
        <authorList>
            <person name="Morin E."/>
            <person name="San Clemente H."/>
            <person name="Chen E.C.H."/>
            <person name="De La Providencia I."/>
            <person name="Hainaut M."/>
            <person name="Kuo A."/>
            <person name="Kohler A."/>
            <person name="Murat C."/>
            <person name="Tang N."/>
            <person name="Roy S."/>
            <person name="Loubradou J."/>
            <person name="Henrissat B."/>
            <person name="Grigoriev I.V."/>
            <person name="Corradi N."/>
            <person name="Roux C."/>
            <person name="Martin F.M."/>
        </authorList>
    </citation>
    <scope>NUCLEOTIDE SEQUENCE [LARGE SCALE GENOMIC DNA]</scope>
    <source>
        <strain evidence="1 2">DAOM 194757</strain>
    </source>
</reference>
<proteinExistence type="predicted"/>
<evidence type="ECO:0000313" key="1">
    <source>
        <dbReference type="EMBL" id="RIB15571.1"/>
    </source>
</evidence>
<evidence type="ECO:0000313" key="2">
    <source>
        <dbReference type="Proteomes" id="UP000266673"/>
    </source>
</evidence>
<dbReference type="Proteomes" id="UP000266673">
    <property type="component" value="Unassembled WGS sequence"/>
</dbReference>
<comment type="caution">
    <text evidence="1">The sequence shown here is derived from an EMBL/GenBank/DDBJ whole genome shotgun (WGS) entry which is preliminary data.</text>
</comment>
<keyword evidence="2" id="KW-1185">Reference proteome</keyword>
<name>A0A397V119_9GLOM</name>
<sequence>MESNVNISFLFDYYSQLEDDSNSLFQHNDYNPLIEDDSNILFQYKNELIKTNNFEVNEKKEDTNYKDFNVNKLKLKKGIVFETWKFAKEYLKNRAADIRISTNIYYNI</sequence>
<organism evidence="1 2">
    <name type="scientific">Gigaspora rosea</name>
    <dbReference type="NCBI Taxonomy" id="44941"/>
    <lineage>
        <taxon>Eukaryota</taxon>
        <taxon>Fungi</taxon>
        <taxon>Fungi incertae sedis</taxon>
        <taxon>Mucoromycota</taxon>
        <taxon>Glomeromycotina</taxon>
        <taxon>Glomeromycetes</taxon>
        <taxon>Diversisporales</taxon>
        <taxon>Gigasporaceae</taxon>
        <taxon>Gigaspora</taxon>
    </lineage>
</organism>
<protein>
    <submittedName>
        <fullName evidence="1">Uncharacterized protein</fullName>
    </submittedName>
</protein>
<dbReference type="EMBL" id="QKWP01000734">
    <property type="protein sequence ID" value="RIB15571.1"/>
    <property type="molecule type" value="Genomic_DNA"/>
</dbReference>